<dbReference type="Proteomes" id="UP000298663">
    <property type="component" value="Unassembled WGS sequence"/>
</dbReference>
<keyword evidence="2" id="KW-1185">Reference proteome</keyword>
<protein>
    <submittedName>
        <fullName evidence="1">Uncharacterized protein</fullName>
    </submittedName>
</protein>
<proteinExistence type="predicted"/>
<evidence type="ECO:0000313" key="2">
    <source>
        <dbReference type="Proteomes" id="UP000298663"/>
    </source>
</evidence>
<accession>A0A4U5MMC8</accession>
<organism evidence="1 2">
    <name type="scientific">Steinernema carpocapsae</name>
    <name type="common">Entomopathogenic nematode</name>
    <dbReference type="NCBI Taxonomy" id="34508"/>
    <lineage>
        <taxon>Eukaryota</taxon>
        <taxon>Metazoa</taxon>
        <taxon>Ecdysozoa</taxon>
        <taxon>Nematoda</taxon>
        <taxon>Chromadorea</taxon>
        <taxon>Rhabditida</taxon>
        <taxon>Tylenchina</taxon>
        <taxon>Panagrolaimomorpha</taxon>
        <taxon>Strongyloidoidea</taxon>
        <taxon>Steinernematidae</taxon>
        <taxon>Steinernema</taxon>
    </lineage>
</organism>
<dbReference type="EMBL" id="AZBU02000007">
    <property type="protein sequence ID" value="TKR70689.1"/>
    <property type="molecule type" value="Genomic_DNA"/>
</dbReference>
<comment type="caution">
    <text evidence="1">The sequence shown here is derived from an EMBL/GenBank/DDBJ whole genome shotgun (WGS) entry which is preliminary data.</text>
</comment>
<reference evidence="1 2" key="1">
    <citation type="journal article" date="2015" name="Genome Biol.">
        <title>Comparative genomics of Steinernema reveals deeply conserved gene regulatory networks.</title>
        <authorList>
            <person name="Dillman A.R."/>
            <person name="Macchietto M."/>
            <person name="Porter C.F."/>
            <person name="Rogers A."/>
            <person name="Williams B."/>
            <person name="Antoshechkin I."/>
            <person name="Lee M.M."/>
            <person name="Goodwin Z."/>
            <person name="Lu X."/>
            <person name="Lewis E.E."/>
            <person name="Goodrich-Blair H."/>
            <person name="Stock S.P."/>
            <person name="Adams B.J."/>
            <person name="Sternberg P.W."/>
            <person name="Mortazavi A."/>
        </authorList>
    </citation>
    <scope>NUCLEOTIDE SEQUENCE [LARGE SCALE GENOMIC DNA]</scope>
    <source>
        <strain evidence="1 2">ALL</strain>
    </source>
</reference>
<reference evidence="1 2" key="2">
    <citation type="journal article" date="2019" name="G3 (Bethesda)">
        <title>Hybrid Assembly of the Genome of the Entomopathogenic Nematode Steinernema carpocapsae Identifies the X-Chromosome.</title>
        <authorList>
            <person name="Serra L."/>
            <person name="Macchietto M."/>
            <person name="Macias-Munoz A."/>
            <person name="McGill C.J."/>
            <person name="Rodriguez I.M."/>
            <person name="Rodriguez B."/>
            <person name="Murad R."/>
            <person name="Mortazavi A."/>
        </authorList>
    </citation>
    <scope>NUCLEOTIDE SEQUENCE [LARGE SCALE GENOMIC DNA]</scope>
    <source>
        <strain evidence="1 2">ALL</strain>
    </source>
</reference>
<dbReference type="AlphaFoldDB" id="A0A4U5MMC8"/>
<gene>
    <name evidence="1" type="ORF">L596_022678</name>
</gene>
<evidence type="ECO:0000313" key="1">
    <source>
        <dbReference type="EMBL" id="TKR70689.1"/>
    </source>
</evidence>
<name>A0A4U5MMC8_STECR</name>
<sequence length="77" mass="9076">MRERLLTIFVKLPPYLDCEWGRLDRLIELLSIDFLTSQLIDFMVWNAADTIDNGLKKWVQAEVRRWDSVKCVSFGLS</sequence>